<name>A0A086A9M5_9FLAO</name>
<dbReference type="InterPro" id="IPR029044">
    <property type="entry name" value="Nucleotide-diphossugar_trans"/>
</dbReference>
<protein>
    <submittedName>
        <fullName evidence="2">Glycosyl transferase family 2</fullName>
    </submittedName>
</protein>
<proteinExistence type="predicted"/>
<dbReference type="InterPro" id="IPR001173">
    <property type="entry name" value="Glyco_trans_2-like"/>
</dbReference>
<keyword evidence="2" id="KW-0808">Transferase</keyword>
<dbReference type="EMBL" id="JPRH01000002">
    <property type="protein sequence ID" value="KFF13389.1"/>
    <property type="molecule type" value="Genomic_DNA"/>
</dbReference>
<comment type="caution">
    <text evidence="2">The sequence shown here is derived from an EMBL/GenBank/DDBJ whole genome shotgun (WGS) entry which is preliminary data.</text>
</comment>
<dbReference type="Proteomes" id="UP000028705">
    <property type="component" value="Unassembled WGS sequence"/>
</dbReference>
<evidence type="ECO:0000313" key="2">
    <source>
        <dbReference type="EMBL" id="KFF13389.1"/>
    </source>
</evidence>
<dbReference type="OrthoDB" id="9771846at2"/>
<dbReference type="Pfam" id="PF00535">
    <property type="entry name" value="Glycos_transf_2"/>
    <property type="match status" value="1"/>
</dbReference>
<evidence type="ECO:0000259" key="1">
    <source>
        <dbReference type="Pfam" id="PF00535"/>
    </source>
</evidence>
<dbReference type="SUPFAM" id="SSF53448">
    <property type="entry name" value="Nucleotide-diphospho-sugar transferases"/>
    <property type="match status" value="1"/>
</dbReference>
<evidence type="ECO:0000313" key="3">
    <source>
        <dbReference type="Proteomes" id="UP000028705"/>
    </source>
</evidence>
<dbReference type="PANTHER" id="PTHR43179:SF10">
    <property type="entry name" value="GLYCOSYL TRANSFERASE"/>
    <property type="match status" value="1"/>
</dbReference>
<keyword evidence="3" id="KW-1185">Reference proteome</keyword>
<dbReference type="RefSeq" id="WP_034710037.1">
    <property type="nucleotide sequence ID" value="NZ_JPRH01000002.1"/>
</dbReference>
<gene>
    <name evidence="2" type="ORF">IW15_06230</name>
</gene>
<dbReference type="AlphaFoldDB" id="A0A086A9M5"/>
<accession>A0A086A9M5</accession>
<dbReference type="eggNOG" id="COG1216">
    <property type="taxonomic scope" value="Bacteria"/>
</dbReference>
<organism evidence="2 3">
    <name type="scientific">Chryseobacterium soli</name>
    <dbReference type="NCBI Taxonomy" id="445961"/>
    <lineage>
        <taxon>Bacteria</taxon>
        <taxon>Pseudomonadati</taxon>
        <taxon>Bacteroidota</taxon>
        <taxon>Flavobacteriia</taxon>
        <taxon>Flavobacteriales</taxon>
        <taxon>Weeksellaceae</taxon>
        <taxon>Chryseobacterium group</taxon>
        <taxon>Chryseobacterium</taxon>
    </lineage>
</organism>
<dbReference type="GO" id="GO:0016740">
    <property type="term" value="F:transferase activity"/>
    <property type="evidence" value="ECO:0007669"/>
    <property type="project" value="UniProtKB-KW"/>
</dbReference>
<sequence>MINISIVLYNTSSEDINNFLSSFSQLKLEFNLILVDNSETNSLEKYFKEFNFIQYIHNPSNPGFGASHNIALKKSLEDSRVKYHFVVNPDAYFKGDVISDMISYMNTDSEIGMLMPQILNEDGTVQFLPKLLPSPMSILLRKIKSPFFIYNDFINKYELRFVDQSEIYNAPILSGCFTLFRCTALKEIGLYDDRFFMYFEDWDISRRMHKKYKTIYYPKVSIYHKYESGANKNKKLFKIFLASAYRYFSKWGWFFDFERTNVNKETISQFK</sequence>
<feature type="domain" description="Glycosyltransferase 2-like" evidence="1">
    <location>
        <begin position="6"/>
        <end position="189"/>
    </location>
</feature>
<dbReference type="STRING" id="445961.IW15_06230"/>
<dbReference type="PANTHER" id="PTHR43179">
    <property type="entry name" value="RHAMNOSYLTRANSFERASE WBBL"/>
    <property type="match status" value="1"/>
</dbReference>
<reference evidence="2 3" key="1">
    <citation type="submission" date="2014-07" db="EMBL/GenBank/DDBJ databases">
        <title>Genome of Chryseobacterium soli DSM 19298.</title>
        <authorList>
            <person name="Stropko S.J."/>
            <person name="Pipes S.E."/>
            <person name="Newman J."/>
        </authorList>
    </citation>
    <scope>NUCLEOTIDE SEQUENCE [LARGE SCALE GENOMIC DNA]</scope>
    <source>
        <strain evidence="2 3">DSM 19298</strain>
    </source>
</reference>
<dbReference type="Gene3D" id="3.90.550.10">
    <property type="entry name" value="Spore Coat Polysaccharide Biosynthesis Protein SpsA, Chain A"/>
    <property type="match status" value="1"/>
</dbReference>